<protein>
    <recommendedName>
        <fullName evidence="2">site-specific DNA-methyltransferase (adenine-specific)</fullName>
        <ecNumber evidence="2">2.1.1.72</ecNumber>
    </recommendedName>
</protein>
<dbReference type="EC" id="2.1.1.72" evidence="2"/>
<dbReference type="PANTHER" id="PTHR33841:SF5">
    <property type="entry name" value="DNA METHYLASE (MODIFICATION METHYLASE) (METHYLTRANSFERASE)-RELATED"/>
    <property type="match status" value="1"/>
</dbReference>
<evidence type="ECO:0000259" key="7">
    <source>
        <dbReference type="Pfam" id="PF07669"/>
    </source>
</evidence>
<dbReference type="InterPro" id="IPR011639">
    <property type="entry name" value="MethylTrfase_TaqI-like_dom"/>
</dbReference>
<sequence>MTTLIPAEDLYRSYYTKSEYIREYMINRLEPAYGHKILEPSAGDGEFIEALLKTDPNLDITALELNPEAVAALKCKYDCISNVNIVHTDTLLDTDLDHKAAENGYYDRIIGNPPYGAWQNYEKRGELKSRYSGSYVKETYSLFLQRCVSLLKKSGRLTFIIPDTFLNLHMHQGLREYLLQQTIMKEILLIPSSFFPGVKFGYSNLAIITVERAEQEAALGNMVTIIHGLKKPADIAAVTRGSHANTLQVATMSQQEIYNSVGRAFLFQSGQRIRLLINNSATTIGDISDCVTGFYSGDNSRFLRVASSSVRNLSRCEGIKPEEISIDYLTHPDLLNGLAGDRCYIPIVKGNAKGYLRDNDWFLNWSQEAVRHYRTDAKARFQNARFYFQEGIALPLVKSSKVSASLIQQQIFDQSIVGIFPREKGLLYVLLAMLNSSIVNTIIHAINHTANNSANYIKKIPFIIPPDSMLERIDGLTRNQLLHWQTTGSPDLSIDEELNRICNDLYNR</sequence>
<evidence type="ECO:0000256" key="4">
    <source>
        <dbReference type="ARBA" id="ARBA00022679"/>
    </source>
</evidence>
<keyword evidence="3" id="KW-0489">Methyltransferase</keyword>
<reference evidence="8" key="1">
    <citation type="submission" date="2022-01" db="EMBL/GenBank/DDBJ databases">
        <authorList>
            <person name="Criscuolo A."/>
        </authorList>
    </citation>
    <scope>NUCLEOTIDE SEQUENCE</scope>
    <source>
        <strain evidence="8">CIP111893</strain>
    </source>
</reference>
<dbReference type="Gene3D" id="3.40.50.150">
    <property type="entry name" value="Vaccinia Virus protein VP39"/>
    <property type="match status" value="1"/>
</dbReference>
<gene>
    <name evidence="8" type="ORF">PAECIP111893_04187</name>
</gene>
<comment type="caution">
    <text evidence="8">The sequence shown here is derived from an EMBL/GenBank/DDBJ whole genome shotgun (WGS) entry which is preliminary data.</text>
</comment>
<evidence type="ECO:0000313" key="9">
    <source>
        <dbReference type="Proteomes" id="UP000838686"/>
    </source>
</evidence>
<dbReference type="SUPFAM" id="SSF53335">
    <property type="entry name" value="S-adenosyl-L-methionine-dependent methyltransferases"/>
    <property type="match status" value="1"/>
</dbReference>
<dbReference type="PANTHER" id="PTHR33841">
    <property type="entry name" value="DNA METHYLTRANSFERASE YEEA-RELATED"/>
    <property type="match status" value="1"/>
</dbReference>
<feature type="domain" description="Type II methyltransferase M.TaqI-like" evidence="7">
    <location>
        <begin position="84"/>
        <end position="190"/>
    </location>
</feature>
<dbReference type="PROSITE" id="PS00092">
    <property type="entry name" value="N6_MTASE"/>
    <property type="match status" value="1"/>
</dbReference>
<keyword evidence="5" id="KW-0949">S-adenosyl-L-methionine</keyword>
<comment type="similarity">
    <text evidence="1">Belongs to the N(4)/N(6)-methyltransferase family.</text>
</comment>
<dbReference type="CDD" id="cd02440">
    <property type="entry name" value="AdoMet_MTases"/>
    <property type="match status" value="1"/>
</dbReference>
<dbReference type="Proteomes" id="UP000838686">
    <property type="component" value="Unassembled WGS sequence"/>
</dbReference>
<evidence type="ECO:0000256" key="6">
    <source>
        <dbReference type="ARBA" id="ARBA00047942"/>
    </source>
</evidence>
<dbReference type="RefSeq" id="WP_236344547.1">
    <property type="nucleotide sequence ID" value="NZ_CAKMMF010000027.1"/>
</dbReference>
<evidence type="ECO:0000256" key="1">
    <source>
        <dbReference type="ARBA" id="ARBA00006594"/>
    </source>
</evidence>
<dbReference type="InterPro" id="IPR029063">
    <property type="entry name" value="SAM-dependent_MTases_sf"/>
</dbReference>
<keyword evidence="4" id="KW-0808">Transferase</keyword>
<dbReference type="InterPro" id="IPR002052">
    <property type="entry name" value="DNA_methylase_N6_adenine_CS"/>
</dbReference>
<dbReference type="PRINTS" id="PR00507">
    <property type="entry name" value="N12N6MTFRASE"/>
</dbReference>
<dbReference type="EMBL" id="CAKMMF010000027">
    <property type="protein sequence ID" value="CAH1216846.1"/>
    <property type="molecule type" value="Genomic_DNA"/>
</dbReference>
<evidence type="ECO:0000256" key="3">
    <source>
        <dbReference type="ARBA" id="ARBA00022603"/>
    </source>
</evidence>
<accession>A0ABM9CM56</accession>
<dbReference type="InterPro" id="IPR050953">
    <property type="entry name" value="N4_N6_ade-DNA_methylase"/>
</dbReference>
<evidence type="ECO:0000256" key="2">
    <source>
        <dbReference type="ARBA" id="ARBA00011900"/>
    </source>
</evidence>
<evidence type="ECO:0000313" key="8">
    <source>
        <dbReference type="EMBL" id="CAH1216846.1"/>
    </source>
</evidence>
<organism evidence="8 9">
    <name type="scientific">Paenibacillus plantiphilus</name>
    <dbReference type="NCBI Taxonomy" id="2905650"/>
    <lineage>
        <taxon>Bacteria</taxon>
        <taxon>Bacillati</taxon>
        <taxon>Bacillota</taxon>
        <taxon>Bacilli</taxon>
        <taxon>Bacillales</taxon>
        <taxon>Paenibacillaceae</taxon>
        <taxon>Paenibacillus</taxon>
    </lineage>
</organism>
<comment type="catalytic activity">
    <reaction evidence="6">
        <text>a 2'-deoxyadenosine in DNA + S-adenosyl-L-methionine = an N(6)-methyl-2'-deoxyadenosine in DNA + S-adenosyl-L-homocysteine + H(+)</text>
        <dbReference type="Rhea" id="RHEA:15197"/>
        <dbReference type="Rhea" id="RHEA-COMP:12418"/>
        <dbReference type="Rhea" id="RHEA-COMP:12419"/>
        <dbReference type="ChEBI" id="CHEBI:15378"/>
        <dbReference type="ChEBI" id="CHEBI:57856"/>
        <dbReference type="ChEBI" id="CHEBI:59789"/>
        <dbReference type="ChEBI" id="CHEBI:90615"/>
        <dbReference type="ChEBI" id="CHEBI:90616"/>
        <dbReference type="EC" id="2.1.1.72"/>
    </reaction>
</comment>
<keyword evidence="9" id="KW-1185">Reference proteome</keyword>
<dbReference type="Pfam" id="PF07669">
    <property type="entry name" value="Eco57I"/>
    <property type="match status" value="1"/>
</dbReference>
<proteinExistence type="inferred from homology"/>
<evidence type="ECO:0000256" key="5">
    <source>
        <dbReference type="ARBA" id="ARBA00022691"/>
    </source>
</evidence>
<name>A0ABM9CM56_9BACL</name>